<dbReference type="Proteomes" id="UP000294614">
    <property type="component" value="Unassembled WGS sequence"/>
</dbReference>
<keyword evidence="1" id="KW-0175">Coiled coil</keyword>
<dbReference type="SUPFAM" id="SSF158791">
    <property type="entry name" value="MgtE N-terminal domain-like"/>
    <property type="match status" value="1"/>
</dbReference>
<protein>
    <recommendedName>
        <fullName evidence="4">MgtE-like protein</fullName>
    </recommendedName>
</protein>
<evidence type="ECO:0000313" key="2">
    <source>
        <dbReference type="EMBL" id="TCK60012.1"/>
    </source>
</evidence>
<evidence type="ECO:0008006" key="4">
    <source>
        <dbReference type="Google" id="ProtNLM"/>
    </source>
</evidence>
<feature type="coiled-coil region" evidence="1">
    <location>
        <begin position="23"/>
        <end position="74"/>
    </location>
</feature>
<proteinExistence type="predicted"/>
<evidence type="ECO:0000256" key="1">
    <source>
        <dbReference type="SAM" id="Coils"/>
    </source>
</evidence>
<organism evidence="2 3">
    <name type="scientific">Seleniivibrio woodruffii</name>
    <dbReference type="NCBI Taxonomy" id="1078050"/>
    <lineage>
        <taxon>Bacteria</taxon>
        <taxon>Pseudomonadati</taxon>
        <taxon>Deferribacterota</taxon>
        <taxon>Deferribacteres</taxon>
        <taxon>Deferribacterales</taxon>
        <taxon>Geovibrionaceae</taxon>
        <taxon>Seleniivibrio</taxon>
    </lineage>
</organism>
<comment type="caution">
    <text evidence="2">The sequence shown here is derived from an EMBL/GenBank/DDBJ whole genome shotgun (WGS) entry which is preliminary data.</text>
</comment>
<dbReference type="OrthoDB" id="5297650at2"/>
<dbReference type="AlphaFoldDB" id="A0A4R1K6Z9"/>
<name>A0A4R1K6Z9_9BACT</name>
<accession>A0A4R1K6Z9</accession>
<sequence length="161" mass="17917">MNKIIITAVIAAAFVLPVHGENLADLQAISKQLDVRKKELDNREKAVRQKEDRLKALEDNLIQKEIDIRKMQEAVNARLKEIKVQEDANLDKLAKDYNSAKAKSAAQVIVKMDLDKAVQLFQRLPSMTAGKILSAMGTLDPAFAAKISEKLTPEKIQGVQN</sequence>
<evidence type="ECO:0000313" key="3">
    <source>
        <dbReference type="Proteomes" id="UP000294614"/>
    </source>
</evidence>
<keyword evidence="3" id="KW-1185">Reference proteome</keyword>
<dbReference type="EMBL" id="SMGG01000005">
    <property type="protein sequence ID" value="TCK60012.1"/>
    <property type="molecule type" value="Genomic_DNA"/>
</dbReference>
<dbReference type="RefSeq" id="WP_132874158.1">
    <property type="nucleotide sequence ID" value="NZ_JAJUHT010000016.1"/>
</dbReference>
<gene>
    <name evidence="2" type="ORF">C8D98_2184</name>
</gene>
<reference evidence="2 3" key="1">
    <citation type="submission" date="2019-03" db="EMBL/GenBank/DDBJ databases">
        <title>Genomic Encyclopedia of Type Strains, Phase IV (KMG-IV): sequencing the most valuable type-strain genomes for metagenomic binning, comparative biology and taxonomic classification.</title>
        <authorList>
            <person name="Goeker M."/>
        </authorList>
    </citation>
    <scope>NUCLEOTIDE SEQUENCE [LARGE SCALE GENOMIC DNA]</scope>
    <source>
        <strain evidence="2 3">DSM 24984</strain>
    </source>
</reference>